<organism evidence="2">
    <name type="scientific">Siphoviridae sp. ct03815</name>
    <dbReference type="NCBI Taxonomy" id="2827759"/>
    <lineage>
        <taxon>Viruses</taxon>
        <taxon>Duplodnaviria</taxon>
        <taxon>Heunggongvirae</taxon>
        <taxon>Uroviricota</taxon>
        <taxon>Caudoviricetes</taxon>
    </lineage>
</organism>
<name>A0A8S5TPP1_9CAUD</name>
<proteinExistence type="predicted"/>
<dbReference type="InterPro" id="IPR016024">
    <property type="entry name" value="ARM-type_fold"/>
</dbReference>
<dbReference type="SUPFAM" id="SSF48371">
    <property type="entry name" value="ARM repeat"/>
    <property type="match status" value="1"/>
</dbReference>
<accession>A0A8S5TPP1</accession>
<evidence type="ECO:0000256" key="1">
    <source>
        <dbReference type="SAM" id="MobiDB-lite"/>
    </source>
</evidence>
<reference evidence="2" key="1">
    <citation type="journal article" date="2021" name="Proc. Natl. Acad. Sci. U.S.A.">
        <title>A Catalog of Tens of Thousands of Viruses from Human Metagenomes Reveals Hidden Associations with Chronic Diseases.</title>
        <authorList>
            <person name="Tisza M.J."/>
            <person name="Buck C.B."/>
        </authorList>
    </citation>
    <scope>NUCLEOTIDE SEQUENCE</scope>
    <source>
        <strain evidence="2">Ct03815</strain>
    </source>
</reference>
<feature type="region of interest" description="Disordered" evidence="1">
    <location>
        <begin position="337"/>
        <end position="358"/>
    </location>
</feature>
<protein>
    <submittedName>
        <fullName evidence="2">Minor tail protein</fullName>
    </submittedName>
</protein>
<evidence type="ECO:0000313" key="2">
    <source>
        <dbReference type="EMBL" id="DAF65105.1"/>
    </source>
</evidence>
<sequence>MATSVGQIGLDLVVNQNRFQSQMRGIESLAKKAGATLAAAFGVKKLIDFGKSCLELGSDLAEVQNVVDVTFPNMTAQVDKFAKSAAQSFGLSETMAKQFTGTFGAMAKAFGFSEEQAYNMGSSLTKLAGDVASFYNLSQDEAYTKLKSVFTGETESLKDLGIVMTQNALDSYALANGFGKTTAKMSEAEKVALRYSFVQNQLAAAQGDFARTSGSWANQVRILTLQFDSLKATIGQGLINLFTPVIRVINTVIGKLITLANTFKSFTELITGQKSSNSASGQISAIGSAAAGASTGMDNAASSADNLSSANNGVAKSAQKAAEKMRALMGFDQVNKLDSQTDSTSSTPSSGSGTGTGGAGGAGVDFGSLAQGETVVDKTDKKMSGLLKRCKELAAVFKKGFKIGFGDSEKRISSITENIKNIGKTLKEIFTDPDVVKAANDCANSFALSFGKMIGSFASIGITIASNLTGGIEGYLSKSSSYIRGKLVSLFNIAGDIASLAGDFWTAFADIFSVFAGSEGQGITADIIGIFTDGFLGAIEIGAQFIKDIESVVVTPIVQNAEKIKQTIENLLVPIQTVLDTLHQSVTDTFSKISEVYETYISPFITSVAQGISDIVQIFLDGWNSNISPVLDNLAEKFSTVWQEHVQPALDGIIVLVGKVFENLQALWETLLQPLIEWIIENIMPVIGPVLQGIGDLFLDLLSVAGDVISGITDVLSGFIDFCTGAFTGDFSKCFQGFKEIMEGFKTIADSVIGFLQENVFRPFDEYIANIFATDWSKNFGILGGVLNGFLKSGKDTIRDIQKVFGGLNDFVSGVFSGNWGKAWKGIKDIFEGVFEGLADLSKTPINAIIGGFNSVLGTVNGLINKVNNIRFKITVPDWIPGIGGNWWGFNGFSIPTIGTIPMLANGGFVKANTPQLAMIGDNRHQGEIVSPEDKLQEMALKAAALAAGGANDAELLAVLKQILAFLQNTPIVALDPESLRKYFIRKTNQNTKATGKPELLV</sequence>
<dbReference type="EMBL" id="BK032874">
    <property type="protein sequence ID" value="DAF65105.1"/>
    <property type="molecule type" value="Genomic_DNA"/>
</dbReference>